<evidence type="ECO:0000313" key="1">
    <source>
        <dbReference type="EMBL" id="OBZ86280.1"/>
    </source>
</evidence>
<keyword evidence="2" id="KW-1185">Reference proteome</keyword>
<reference evidence="1 2" key="1">
    <citation type="submission" date="2016-03" db="EMBL/GenBank/DDBJ databases">
        <title>Choanephora cucurbitarum.</title>
        <authorList>
            <person name="Min B."/>
            <person name="Park H."/>
            <person name="Park J.-H."/>
            <person name="Shin H.-D."/>
            <person name="Choi I.-G."/>
        </authorList>
    </citation>
    <scope>NUCLEOTIDE SEQUENCE [LARGE SCALE GENOMIC DNA]</scope>
    <source>
        <strain evidence="1 2">KUS-F28377</strain>
    </source>
</reference>
<accession>A0A1C7NBA9</accession>
<dbReference type="InParanoid" id="A0A1C7NBA9"/>
<sequence length="378" mass="43508">MRKIKRRKLSPLEDTNQILSTPIECNSHHPILSLTPQDRQGIHLFVPLEAFWSPEALYEEHLRALDQSLYDFGVADMEIDDVPTEAAYDDDMSFIFDHNQPCVHKMEAKRQAIQQDDISFDQPPTKRSCRRKFIPDILVLNISVPNIPAPEIVVSKPITPKVATPEPPAPKTLTPKPPTECSICHVNLSPEHYRSERKRLDSKCIYRGSLCCVGCARFMAYAKIDQEQREIINYLITGQLPDHQRPPVLSGSQVYVRLEKRYDQIVSRHRTKVTNRGRCPLVLDDLVRIYMNQNQTCQVTGVLCHLHNPKYAKVPYWALTFDHITPVSHRLNDPSVWAAGNLQIMSCVLNNVKNDTKNIEIIDWYKRFLKAIKTKAIR</sequence>
<gene>
    <name evidence="1" type="ORF">A0J61_05675</name>
</gene>
<dbReference type="Proteomes" id="UP000093000">
    <property type="component" value="Unassembled WGS sequence"/>
</dbReference>
<name>A0A1C7NBA9_9FUNG</name>
<organism evidence="1 2">
    <name type="scientific">Choanephora cucurbitarum</name>
    <dbReference type="NCBI Taxonomy" id="101091"/>
    <lineage>
        <taxon>Eukaryota</taxon>
        <taxon>Fungi</taxon>
        <taxon>Fungi incertae sedis</taxon>
        <taxon>Mucoromycota</taxon>
        <taxon>Mucoromycotina</taxon>
        <taxon>Mucoromycetes</taxon>
        <taxon>Mucorales</taxon>
        <taxon>Mucorineae</taxon>
        <taxon>Choanephoraceae</taxon>
        <taxon>Choanephoroideae</taxon>
        <taxon>Choanephora</taxon>
    </lineage>
</organism>
<dbReference type="EMBL" id="LUGH01000313">
    <property type="protein sequence ID" value="OBZ86280.1"/>
    <property type="molecule type" value="Genomic_DNA"/>
</dbReference>
<comment type="caution">
    <text evidence="1">The sequence shown here is derived from an EMBL/GenBank/DDBJ whole genome shotgun (WGS) entry which is preliminary data.</text>
</comment>
<dbReference type="AlphaFoldDB" id="A0A1C7NBA9"/>
<proteinExistence type="predicted"/>
<evidence type="ECO:0000313" key="2">
    <source>
        <dbReference type="Proteomes" id="UP000093000"/>
    </source>
</evidence>
<protein>
    <submittedName>
        <fullName evidence="1">Uncharacterized protein</fullName>
    </submittedName>
</protein>